<dbReference type="InterPro" id="IPR013481">
    <property type="entry name" value="NarM"/>
</dbReference>
<protein>
    <recommendedName>
        <fullName evidence="3">Nitrate reductase associated protein</fullName>
    </recommendedName>
</protein>
<proteinExistence type="predicted"/>
<dbReference type="EMBL" id="JACHGF010000001">
    <property type="protein sequence ID" value="MBB5282683.1"/>
    <property type="molecule type" value="Genomic_DNA"/>
</dbReference>
<name>A0A840TN90_9BACT</name>
<gene>
    <name evidence="1" type="ORF">HNQ92_000804</name>
</gene>
<dbReference type="Pfam" id="PF09655">
    <property type="entry name" value="Nitr_red_assoc"/>
    <property type="match status" value="1"/>
</dbReference>
<evidence type="ECO:0000313" key="2">
    <source>
        <dbReference type="Proteomes" id="UP000557307"/>
    </source>
</evidence>
<comment type="caution">
    <text evidence="1">The sequence shown here is derived from an EMBL/GenBank/DDBJ whole genome shotgun (WGS) entry which is preliminary data.</text>
</comment>
<dbReference type="NCBIfam" id="TIGR02664">
    <property type="entry name" value="nitr_red_assoc"/>
    <property type="match status" value="1"/>
</dbReference>
<evidence type="ECO:0000313" key="1">
    <source>
        <dbReference type="EMBL" id="MBB5282683.1"/>
    </source>
</evidence>
<dbReference type="RefSeq" id="WP_184171241.1">
    <property type="nucleotide sequence ID" value="NZ_JACHGF010000001.1"/>
</dbReference>
<keyword evidence="2" id="KW-1185">Reference proteome</keyword>
<dbReference type="AlphaFoldDB" id="A0A840TN90"/>
<reference evidence="1 2" key="1">
    <citation type="submission" date="2020-08" db="EMBL/GenBank/DDBJ databases">
        <title>Genomic Encyclopedia of Type Strains, Phase IV (KMG-IV): sequencing the most valuable type-strain genomes for metagenomic binning, comparative biology and taxonomic classification.</title>
        <authorList>
            <person name="Goeker M."/>
        </authorList>
    </citation>
    <scope>NUCLEOTIDE SEQUENCE [LARGE SCALE GENOMIC DNA]</scope>
    <source>
        <strain evidence="1 2">DSM 105074</strain>
    </source>
</reference>
<accession>A0A840TN90</accession>
<sequence>MEQVLVKPVYFDFESDFVDTLRCIPMIVRYKLDTVRVKLQLAEWARLSDTDKETLAALPCESEADIARYRRYLLETVWERSHKVPKDLQVLHASWENRHEVPAEVQQKAHEWACPPLRAADWARLSLLQRFALVKLSRSGHEGENFPRALAEFGVR</sequence>
<organism evidence="1 2">
    <name type="scientific">Rhabdobacter roseus</name>
    <dbReference type="NCBI Taxonomy" id="1655419"/>
    <lineage>
        <taxon>Bacteria</taxon>
        <taxon>Pseudomonadati</taxon>
        <taxon>Bacteroidota</taxon>
        <taxon>Cytophagia</taxon>
        <taxon>Cytophagales</taxon>
        <taxon>Cytophagaceae</taxon>
        <taxon>Rhabdobacter</taxon>
    </lineage>
</organism>
<evidence type="ECO:0008006" key="3">
    <source>
        <dbReference type="Google" id="ProtNLM"/>
    </source>
</evidence>
<dbReference type="Proteomes" id="UP000557307">
    <property type="component" value="Unassembled WGS sequence"/>
</dbReference>